<gene>
    <name evidence="1" type="ORF">QNI22_34280</name>
</gene>
<keyword evidence="2" id="KW-1185">Reference proteome</keyword>
<proteinExistence type="predicted"/>
<evidence type="ECO:0000313" key="2">
    <source>
        <dbReference type="Proteomes" id="UP001232063"/>
    </source>
</evidence>
<organism evidence="1 2">
    <name type="scientific">Xanthocytophaga agilis</name>
    <dbReference type="NCBI Taxonomy" id="3048010"/>
    <lineage>
        <taxon>Bacteria</taxon>
        <taxon>Pseudomonadati</taxon>
        <taxon>Bacteroidota</taxon>
        <taxon>Cytophagia</taxon>
        <taxon>Cytophagales</taxon>
        <taxon>Rhodocytophagaceae</taxon>
        <taxon>Xanthocytophaga</taxon>
    </lineage>
</organism>
<dbReference type="Proteomes" id="UP001232063">
    <property type="component" value="Unassembled WGS sequence"/>
</dbReference>
<reference evidence="1" key="1">
    <citation type="submission" date="2023-05" db="EMBL/GenBank/DDBJ databases">
        <authorList>
            <person name="Zhang X."/>
        </authorList>
    </citation>
    <scope>NUCLEOTIDE SEQUENCE</scope>
    <source>
        <strain evidence="1">BD1B2-1</strain>
    </source>
</reference>
<sequence>MTILQKFKAAARNPKVQKLQMVVGFAIATTGALLPDDSKSYNYCNYGSGGDCEWTTRGNEVCEKAWFGGDCQ</sequence>
<name>A0AAE3R9L5_9BACT</name>
<accession>A0AAE3R9L5</accession>
<dbReference type="RefSeq" id="WP_314518181.1">
    <property type="nucleotide sequence ID" value="NZ_JASJOU010000018.1"/>
</dbReference>
<comment type="caution">
    <text evidence="1">The sequence shown here is derived from an EMBL/GenBank/DDBJ whole genome shotgun (WGS) entry which is preliminary data.</text>
</comment>
<evidence type="ECO:0000313" key="1">
    <source>
        <dbReference type="EMBL" id="MDJ1505775.1"/>
    </source>
</evidence>
<dbReference type="EMBL" id="JASJOU010000018">
    <property type="protein sequence ID" value="MDJ1505775.1"/>
    <property type="molecule type" value="Genomic_DNA"/>
</dbReference>
<dbReference type="AlphaFoldDB" id="A0AAE3R9L5"/>
<protein>
    <submittedName>
        <fullName evidence="1">Uncharacterized protein</fullName>
    </submittedName>
</protein>